<name>A0A6G0TSK5_APHGL</name>
<proteinExistence type="predicted"/>
<evidence type="ECO:0000313" key="2">
    <source>
        <dbReference type="Proteomes" id="UP000475862"/>
    </source>
</evidence>
<evidence type="ECO:0000313" key="1">
    <source>
        <dbReference type="EMBL" id="KAE9537629.1"/>
    </source>
</evidence>
<accession>A0A6G0TSK5</accession>
<gene>
    <name evidence="1" type="ORF">AGLY_006652</name>
</gene>
<dbReference type="EMBL" id="VYZN01000018">
    <property type="protein sequence ID" value="KAE9537629.1"/>
    <property type="molecule type" value="Genomic_DNA"/>
</dbReference>
<dbReference type="Proteomes" id="UP000475862">
    <property type="component" value="Unassembled WGS sequence"/>
</dbReference>
<organism evidence="1 2">
    <name type="scientific">Aphis glycines</name>
    <name type="common">Soybean aphid</name>
    <dbReference type="NCBI Taxonomy" id="307491"/>
    <lineage>
        <taxon>Eukaryota</taxon>
        <taxon>Metazoa</taxon>
        <taxon>Ecdysozoa</taxon>
        <taxon>Arthropoda</taxon>
        <taxon>Hexapoda</taxon>
        <taxon>Insecta</taxon>
        <taxon>Pterygota</taxon>
        <taxon>Neoptera</taxon>
        <taxon>Paraneoptera</taxon>
        <taxon>Hemiptera</taxon>
        <taxon>Sternorrhyncha</taxon>
        <taxon>Aphidomorpha</taxon>
        <taxon>Aphidoidea</taxon>
        <taxon>Aphididae</taxon>
        <taxon>Aphidini</taxon>
        <taxon>Aphis</taxon>
        <taxon>Aphis</taxon>
    </lineage>
</organism>
<comment type="caution">
    <text evidence="1">The sequence shown here is derived from an EMBL/GenBank/DDBJ whole genome shotgun (WGS) entry which is preliminary data.</text>
</comment>
<feature type="non-terminal residue" evidence="1">
    <location>
        <position position="310"/>
    </location>
</feature>
<keyword evidence="2" id="KW-1185">Reference proteome</keyword>
<reference evidence="1 2" key="1">
    <citation type="submission" date="2019-08" db="EMBL/GenBank/DDBJ databases">
        <title>The genome of the soybean aphid Biotype 1, its phylome, world population structure and adaptation to the North American continent.</title>
        <authorList>
            <person name="Giordano R."/>
            <person name="Donthu R.K."/>
            <person name="Hernandez A.G."/>
            <person name="Wright C.L."/>
            <person name="Zimin A.V."/>
        </authorList>
    </citation>
    <scope>NUCLEOTIDE SEQUENCE [LARGE SCALE GENOMIC DNA]</scope>
    <source>
        <tissue evidence="1">Whole aphids</tissue>
    </source>
</reference>
<protein>
    <submittedName>
        <fullName evidence="1">Uncharacterized protein</fullName>
    </submittedName>
</protein>
<sequence>MNFPMDNKSTSIDKDYSDVLYTKDSKSMIKCLKLRPMGYEDYGNYLKAKRIPLTTVAGFHLVSVSQILERVRSNMYSPVRQTTVFKVTKKAIDLTRVFHHFPFDSPKSRRLTTRRTAIYKVPGRRSGHDPNPYEFLSCTLIGQTSETAYVREQNATIIPDILVLLYINLVEHAVMTFTRDVGLHFHSDMAGHQSRLDALSSLQECLSFRHFIWVMHHNTSHTNTNVGTVTAWDLVSTPKDNSISRKVASTTILTYLGTLNLSLIVGKNYCYGHTRKQYTEQHQQMDHVALVGTQKISLVEHFHLLIKITH</sequence>
<dbReference type="AlphaFoldDB" id="A0A6G0TSK5"/>